<keyword evidence="4" id="KW-1185">Reference proteome</keyword>
<dbReference type="FunCoup" id="A0A6I9SH95">
    <property type="interactions" value="1503"/>
</dbReference>
<evidence type="ECO:0000256" key="1">
    <source>
        <dbReference type="SAM" id="MobiDB-lite"/>
    </source>
</evidence>
<reference evidence="5" key="1">
    <citation type="submission" date="2025-08" db="UniProtKB">
        <authorList>
            <consortium name="RefSeq"/>
        </authorList>
    </citation>
    <scope>IDENTIFICATION</scope>
</reference>
<name>A0A6I9SH95_ELAGV</name>
<feature type="region of interest" description="Disordered" evidence="1">
    <location>
        <begin position="282"/>
        <end position="310"/>
    </location>
</feature>
<dbReference type="InParanoid" id="A0A6I9SH95"/>
<dbReference type="Pfam" id="PF04783">
    <property type="entry name" value="DUF630"/>
    <property type="match status" value="1"/>
</dbReference>
<gene>
    <name evidence="5" type="primary">LOC105058398</name>
</gene>
<dbReference type="Pfam" id="PF04782">
    <property type="entry name" value="DUF632"/>
    <property type="match status" value="1"/>
</dbReference>
<dbReference type="KEGG" id="egu:105058398"/>
<sequence>MGCSGSKPDRNKALTLCKERMQSIKQAIDSRYALSAAQLSYVQSLHNMGIALRQFVEAEISIRPSLASSEPDKSPSISSYASPSPSHIAEHVASPSHSSSPFSPRLSNISYMKAAGGTSMKVTVKSSLSHFVDEESLTFPFPPPPPPEIGSSWDFFDPVDASNKVGVQNGEHDITLDIGRLRGLSRSKEEDVAPSIEEDANCFQIDEEMKWNRDNSERNTQNYVNSTLRRFDGGGRVMDRPNLVNGTSLEESVDLAQIQFCNGGRLKSDSSYVNGSAEALAGIASSEPHRPKKESAHLQEEPSRERKDASELITRRAKDFLSSIKDIEHYFTRAAESGHEISRMLETNKIQLSIFSKTTGKSSASLFLSAFLICCRAENVSEHESAQLATKVITWNRTVSSRSSSSRNPLVLAPKDDTAESGSDFIEEFCMISGSHSSTLDRVFAWERKLYDEVKASESIRKAYDQKCNQLRHQFARDMNARVIDKTRAAVKDLHSRVRVSIQAVESISRRIEKLRDEELQPQLIELVQGLIRMWRAMLENHHAQYITISLAYHVKSSAALQNESCREALMHLRREIICFHSSFVHWVDAHKSYVEALNTWMQKCVLLPQERSSRGRKVTFSPRRALAPPIFVLLRDWLAGIPTLPSEELCDSIKSIISDLHSFLEQPIEERQAERRDEEVEIERKSELKEDKGEEKCEGEEKLCSFQTGLTRLFDRLTRFSEATVKIYEDVKQGSETAQNAYANGRIR</sequence>
<feature type="compositionally biased region" description="Low complexity" evidence="1">
    <location>
        <begin position="74"/>
        <end position="86"/>
    </location>
</feature>
<feature type="compositionally biased region" description="Basic and acidic residues" evidence="1">
    <location>
        <begin position="287"/>
        <end position="310"/>
    </location>
</feature>
<feature type="domain" description="DUF630" evidence="3">
    <location>
        <begin position="1"/>
        <end position="59"/>
    </location>
</feature>
<dbReference type="AlphaFoldDB" id="A0A6I9SH95"/>
<feature type="region of interest" description="Disordered" evidence="1">
    <location>
        <begin position="66"/>
        <end position="102"/>
    </location>
</feature>
<organism evidence="4 5">
    <name type="scientific">Elaeis guineensis var. tenera</name>
    <name type="common">Oil palm</name>
    <dbReference type="NCBI Taxonomy" id="51953"/>
    <lineage>
        <taxon>Eukaryota</taxon>
        <taxon>Viridiplantae</taxon>
        <taxon>Streptophyta</taxon>
        <taxon>Embryophyta</taxon>
        <taxon>Tracheophyta</taxon>
        <taxon>Spermatophyta</taxon>
        <taxon>Magnoliopsida</taxon>
        <taxon>Liliopsida</taxon>
        <taxon>Arecaceae</taxon>
        <taxon>Arecoideae</taxon>
        <taxon>Cocoseae</taxon>
        <taxon>Elaeidinae</taxon>
        <taxon>Elaeis</taxon>
    </lineage>
</organism>
<feature type="region of interest" description="Disordered" evidence="1">
    <location>
        <begin position="672"/>
        <end position="694"/>
    </location>
</feature>
<dbReference type="PANTHER" id="PTHR21450:SF35">
    <property type="entry name" value="TRANSCRIPTION FACTOR, PUTATIVE (DUF630 AND DUF632)-RELATED"/>
    <property type="match status" value="1"/>
</dbReference>
<dbReference type="GeneID" id="105058398"/>
<dbReference type="RefSeq" id="XP_010939623.1">
    <property type="nucleotide sequence ID" value="XM_010941321.3"/>
</dbReference>
<protein>
    <submittedName>
        <fullName evidence="5">Nitrate regulatory gene2 protein</fullName>
    </submittedName>
</protein>
<evidence type="ECO:0000313" key="5">
    <source>
        <dbReference type="RefSeq" id="XP_010939623.1"/>
    </source>
</evidence>
<feature type="domain" description="DUF632" evidence="2">
    <location>
        <begin position="321"/>
        <end position="662"/>
    </location>
</feature>
<proteinExistence type="predicted"/>
<dbReference type="InterPro" id="IPR006867">
    <property type="entry name" value="DUF632"/>
</dbReference>
<accession>A0A6I9SH95</accession>
<dbReference type="OrthoDB" id="1871118at2759"/>
<evidence type="ECO:0000259" key="2">
    <source>
        <dbReference type="Pfam" id="PF04782"/>
    </source>
</evidence>
<dbReference type="Proteomes" id="UP000504607">
    <property type="component" value="Chromosome 15"/>
</dbReference>
<dbReference type="InterPro" id="IPR006868">
    <property type="entry name" value="DUF630"/>
</dbReference>
<evidence type="ECO:0000313" key="4">
    <source>
        <dbReference type="Proteomes" id="UP000504607"/>
    </source>
</evidence>
<evidence type="ECO:0000259" key="3">
    <source>
        <dbReference type="Pfam" id="PF04783"/>
    </source>
</evidence>
<dbReference type="PANTHER" id="PTHR21450">
    <property type="entry name" value="PROTEIN ALTERED PHOSPHATE STARVATION RESPONSE 1"/>
    <property type="match status" value="1"/>
</dbReference>